<proteinExistence type="predicted"/>
<name>A0AAE1NR89_9EUCA</name>
<dbReference type="EMBL" id="JAWZYT010004238">
    <property type="protein sequence ID" value="KAK4294643.1"/>
    <property type="molecule type" value="Genomic_DNA"/>
</dbReference>
<accession>A0AAE1NR89</accession>
<comment type="caution">
    <text evidence="2">The sequence shown here is derived from an EMBL/GenBank/DDBJ whole genome shotgun (WGS) entry which is preliminary data.</text>
</comment>
<evidence type="ECO:0000256" key="1">
    <source>
        <dbReference type="SAM" id="MobiDB-lite"/>
    </source>
</evidence>
<feature type="region of interest" description="Disordered" evidence="1">
    <location>
        <begin position="153"/>
        <end position="175"/>
    </location>
</feature>
<dbReference type="Proteomes" id="UP001292094">
    <property type="component" value="Unassembled WGS sequence"/>
</dbReference>
<feature type="compositionally biased region" description="Polar residues" evidence="1">
    <location>
        <begin position="1"/>
        <end position="11"/>
    </location>
</feature>
<evidence type="ECO:0000313" key="2">
    <source>
        <dbReference type="EMBL" id="KAK4294643.1"/>
    </source>
</evidence>
<gene>
    <name evidence="2" type="ORF">Pmani_032743</name>
</gene>
<keyword evidence="3" id="KW-1185">Reference proteome</keyword>
<organism evidence="2 3">
    <name type="scientific">Petrolisthes manimaculis</name>
    <dbReference type="NCBI Taxonomy" id="1843537"/>
    <lineage>
        <taxon>Eukaryota</taxon>
        <taxon>Metazoa</taxon>
        <taxon>Ecdysozoa</taxon>
        <taxon>Arthropoda</taxon>
        <taxon>Crustacea</taxon>
        <taxon>Multicrustacea</taxon>
        <taxon>Malacostraca</taxon>
        <taxon>Eumalacostraca</taxon>
        <taxon>Eucarida</taxon>
        <taxon>Decapoda</taxon>
        <taxon>Pleocyemata</taxon>
        <taxon>Anomura</taxon>
        <taxon>Galatheoidea</taxon>
        <taxon>Porcellanidae</taxon>
        <taxon>Petrolisthes</taxon>
    </lineage>
</organism>
<reference evidence="2" key="1">
    <citation type="submission" date="2023-11" db="EMBL/GenBank/DDBJ databases">
        <title>Genome assemblies of two species of porcelain crab, Petrolisthes cinctipes and Petrolisthes manimaculis (Anomura: Porcellanidae).</title>
        <authorList>
            <person name="Angst P."/>
        </authorList>
    </citation>
    <scope>NUCLEOTIDE SEQUENCE</scope>
    <source>
        <strain evidence="2">PB745_02</strain>
        <tissue evidence="2">Gill</tissue>
    </source>
</reference>
<evidence type="ECO:0000313" key="3">
    <source>
        <dbReference type="Proteomes" id="UP001292094"/>
    </source>
</evidence>
<feature type="compositionally biased region" description="Low complexity" evidence="1">
    <location>
        <begin position="156"/>
        <end position="175"/>
    </location>
</feature>
<sequence>MKDNNNNNTDSQQRRKEEEKKEEDEKKSDVLSVVVDDDEGGERERRITGGGVAAIPSLQLYRPHWGVPRLYTSPIFSLRRRRSLRLPSAILNHRNKKSHRSLAGLRNLMRARGDLGDESEEEGGVRRQKRGALDLDELLKEVDVVDLITMLSRPPQQQQQHQQQQQQHLQQKSHVVTTSTGVVGALVPFVTPPPLQGLRPNPNCSRITRRVRLDPTEARWEGWDY</sequence>
<dbReference type="AlphaFoldDB" id="A0AAE1NR89"/>
<protein>
    <submittedName>
        <fullName evidence="2">Uncharacterized protein</fullName>
    </submittedName>
</protein>
<feature type="region of interest" description="Disordered" evidence="1">
    <location>
        <begin position="1"/>
        <end position="44"/>
    </location>
</feature>
<feature type="compositionally biased region" description="Basic and acidic residues" evidence="1">
    <location>
        <begin position="12"/>
        <end position="29"/>
    </location>
</feature>